<dbReference type="RefSeq" id="WP_020518047.1">
    <property type="nucleotide sequence ID" value="NZ_JBIAZU010000005.1"/>
</dbReference>
<accession>A0ABW6WM14</accession>
<comment type="caution">
    <text evidence="1">The sequence shown here is derived from an EMBL/GenBank/DDBJ whole genome shotgun (WGS) entry which is preliminary data.</text>
</comment>
<proteinExistence type="predicted"/>
<reference evidence="1 2" key="1">
    <citation type="submission" date="2024-10" db="EMBL/GenBank/DDBJ databases">
        <title>The Natural Products Discovery Center: Release of the First 8490 Sequenced Strains for Exploring Actinobacteria Biosynthetic Diversity.</title>
        <authorList>
            <person name="Kalkreuter E."/>
            <person name="Kautsar S.A."/>
            <person name="Yang D."/>
            <person name="Bader C.D."/>
            <person name="Teijaro C.N."/>
            <person name="Fluegel L."/>
            <person name="Davis C.M."/>
            <person name="Simpson J.R."/>
            <person name="Lauterbach L."/>
            <person name="Steele A.D."/>
            <person name="Gui C."/>
            <person name="Meng S."/>
            <person name="Li G."/>
            <person name="Viehrig K."/>
            <person name="Ye F."/>
            <person name="Su P."/>
            <person name="Kiefer A.F."/>
            <person name="Nichols A."/>
            <person name="Cepeda A.J."/>
            <person name="Yan W."/>
            <person name="Fan B."/>
            <person name="Jiang Y."/>
            <person name="Adhikari A."/>
            <person name="Zheng C.-J."/>
            <person name="Schuster L."/>
            <person name="Cowan T.M."/>
            <person name="Smanski M.J."/>
            <person name="Chevrette M.G."/>
            <person name="De Carvalho L.P.S."/>
            <person name="Shen B."/>
        </authorList>
    </citation>
    <scope>NUCLEOTIDE SEQUENCE [LARGE SCALE GENOMIC DNA]</scope>
    <source>
        <strain evidence="1 2">NPDC000087</strain>
    </source>
</reference>
<dbReference type="Proteomes" id="UP001602245">
    <property type="component" value="Unassembled WGS sequence"/>
</dbReference>
<gene>
    <name evidence="1" type="ORF">ACFY35_28990</name>
</gene>
<evidence type="ECO:0000313" key="1">
    <source>
        <dbReference type="EMBL" id="MFF5293490.1"/>
    </source>
</evidence>
<protein>
    <submittedName>
        <fullName evidence="1">Helix-turn-helix transcriptional regulator</fullName>
    </submittedName>
</protein>
<organism evidence="1 2">
    <name type="scientific">Paractinoplanes globisporus</name>
    <dbReference type="NCBI Taxonomy" id="113565"/>
    <lineage>
        <taxon>Bacteria</taxon>
        <taxon>Bacillati</taxon>
        <taxon>Actinomycetota</taxon>
        <taxon>Actinomycetes</taxon>
        <taxon>Micromonosporales</taxon>
        <taxon>Micromonosporaceae</taxon>
        <taxon>Paractinoplanes</taxon>
    </lineage>
</organism>
<sequence length="66" mass="7803">MMPYLLGTHEIRLRLGNISRQRVHQIVNYRHFPKPIAHLALGNVWLADDVDAWIREHRPKNAPLTR</sequence>
<keyword evidence="2" id="KW-1185">Reference proteome</keyword>
<dbReference type="EMBL" id="JBIAZU010000005">
    <property type="protein sequence ID" value="MFF5293490.1"/>
    <property type="molecule type" value="Genomic_DNA"/>
</dbReference>
<name>A0ABW6WM14_9ACTN</name>
<evidence type="ECO:0000313" key="2">
    <source>
        <dbReference type="Proteomes" id="UP001602245"/>
    </source>
</evidence>